<dbReference type="Proteomes" id="UP001172386">
    <property type="component" value="Unassembled WGS sequence"/>
</dbReference>
<evidence type="ECO:0000313" key="2">
    <source>
        <dbReference type="Proteomes" id="UP001172386"/>
    </source>
</evidence>
<name>A0ACC3A2I8_9EURO</name>
<gene>
    <name evidence="1" type="ORF">H2198_006563</name>
</gene>
<evidence type="ECO:0000313" key="1">
    <source>
        <dbReference type="EMBL" id="KAJ9654401.1"/>
    </source>
</evidence>
<organism evidence="1 2">
    <name type="scientific">Neophaeococcomyces mojaviensis</name>
    <dbReference type="NCBI Taxonomy" id="3383035"/>
    <lineage>
        <taxon>Eukaryota</taxon>
        <taxon>Fungi</taxon>
        <taxon>Dikarya</taxon>
        <taxon>Ascomycota</taxon>
        <taxon>Pezizomycotina</taxon>
        <taxon>Eurotiomycetes</taxon>
        <taxon>Chaetothyriomycetidae</taxon>
        <taxon>Chaetothyriales</taxon>
        <taxon>Chaetothyriales incertae sedis</taxon>
        <taxon>Neophaeococcomyces</taxon>
    </lineage>
</organism>
<protein>
    <submittedName>
        <fullName evidence="1">Uncharacterized protein</fullName>
    </submittedName>
</protein>
<proteinExistence type="predicted"/>
<accession>A0ACC3A2I8</accession>
<reference evidence="1" key="1">
    <citation type="submission" date="2022-10" db="EMBL/GenBank/DDBJ databases">
        <title>Culturing micro-colonial fungi from biological soil crusts in the Mojave desert and describing Neophaeococcomyces mojavensis, and introducing the new genera and species Taxawa tesnikishii.</title>
        <authorList>
            <person name="Kurbessoian T."/>
            <person name="Stajich J.E."/>
        </authorList>
    </citation>
    <scope>NUCLEOTIDE SEQUENCE</scope>
    <source>
        <strain evidence="1">JES_112</strain>
    </source>
</reference>
<comment type="caution">
    <text evidence="1">The sequence shown here is derived from an EMBL/GenBank/DDBJ whole genome shotgun (WGS) entry which is preliminary data.</text>
</comment>
<keyword evidence="2" id="KW-1185">Reference proteome</keyword>
<sequence length="186" mass="19458">MRLIHIGQALSLLSLASASALPAPASWSQWNDCLPSDLATQIANGFLSLISAYDNKTANALLADSFVDTSDSINYLAGIPLGNPTFPVKAAFEQGQGFQPPVPISLLKVDAVTCDGVIAFRWVGYPASGKIEVKGINILYTINGGDKQSVGPGGWQISQVFSEFNSAAWIVDLGLPCNPPPATPGA</sequence>
<dbReference type="EMBL" id="JAPDRQ010000122">
    <property type="protein sequence ID" value="KAJ9654401.1"/>
    <property type="molecule type" value="Genomic_DNA"/>
</dbReference>